<feature type="signal peptide" evidence="1">
    <location>
        <begin position="1"/>
        <end position="28"/>
    </location>
</feature>
<feature type="chain" id="PRO_5047085923" description="Outer membrane protein beta-barrel domain-containing protein" evidence="1">
    <location>
        <begin position="29"/>
        <end position="194"/>
    </location>
</feature>
<gene>
    <name evidence="2" type="ORF">GCM10007160_05350</name>
</gene>
<dbReference type="InterPro" id="IPR011250">
    <property type="entry name" value="OMP/PagP_B-barrel"/>
</dbReference>
<dbReference type="SUPFAM" id="SSF56925">
    <property type="entry name" value="OMPA-like"/>
    <property type="match status" value="1"/>
</dbReference>
<keyword evidence="3" id="KW-1185">Reference proteome</keyword>
<protein>
    <recommendedName>
        <fullName evidence="4">Outer membrane protein beta-barrel domain-containing protein</fullName>
    </recommendedName>
</protein>
<keyword evidence="1" id="KW-0732">Signal</keyword>
<evidence type="ECO:0000256" key="1">
    <source>
        <dbReference type="SAM" id="SignalP"/>
    </source>
</evidence>
<organism evidence="2 3">
    <name type="scientific">Litchfieldella qijiaojingensis</name>
    <dbReference type="NCBI Taxonomy" id="980347"/>
    <lineage>
        <taxon>Bacteria</taxon>
        <taxon>Pseudomonadati</taxon>
        <taxon>Pseudomonadota</taxon>
        <taxon>Gammaproteobacteria</taxon>
        <taxon>Oceanospirillales</taxon>
        <taxon>Halomonadaceae</taxon>
        <taxon>Litchfieldella</taxon>
    </lineage>
</organism>
<dbReference type="Proteomes" id="UP000653056">
    <property type="component" value="Unassembled WGS sequence"/>
</dbReference>
<dbReference type="EMBL" id="BMXS01000002">
    <property type="protein sequence ID" value="GGX81041.1"/>
    <property type="molecule type" value="Genomic_DNA"/>
</dbReference>
<proteinExistence type="predicted"/>
<comment type="caution">
    <text evidence="2">The sequence shown here is derived from an EMBL/GenBank/DDBJ whole genome shotgun (WGS) entry which is preliminary data.</text>
</comment>
<name>A0ABQ2YDR2_9GAMM</name>
<reference evidence="3" key="1">
    <citation type="journal article" date="2019" name="Int. J. Syst. Evol. Microbiol.">
        <title>The Global Catalogue of Microorganisms (GCM) 10K type strain sequencing project: providing services to taxonomists for standard genome sequencing and annotation.</title>
        <authorList>
            <consortium name="The Broad Institute Genomics Platform"/>
            <consortium name="The Broad Institute Genome Sequencing Center for Infectious Disease"/>
            <person name="Wu L."/>
            <person name="Ma J."/>
        </authorList>
    </citation>
    <scope>NUCLEOTIDE SEQUENCE [LARGE SCALE GENOMIC DNA]</scope>
    <source>
        <strain evidence="3">KCTC 22228</strain>
    </source>
</reference>
<dbReference type="Gene3D" id="2.40.160.20">
    <property type="match status" value="1"/>
</dbReference>
<evidence type="ECO:0008006" key="4">
    <source>
        <dbReference type="Google" id="ProtNLM"/>
    </source>
</evidence>
<sequence>MVMNMFPKLRHAAVVAALPMMMASAINADEDVPSYAKAGDLMRLDNGVVIEGADLTSPDGYTTGFRVTAGFSPSQLPRLDFGAELAYRESDEVPTSLNSQHLILDTVSLGGAVLAGVRVGRLGFYAKSGIAGWHGDSVTRENAFPSETGGTTWLQGFGAKLQFDRLISRLEYEEIDAPSLAHLNLATASIHYPF</sequence>
<accession>A0ABQ2YDR2</accession>
<evidence type="ECO:0000313" key="3">
    <source>
        <dbReference type="Proteomes" id="UP000653056"/>
    </source>
</evidence>
<evidence type="ECO:0000313" key="2">
    <source>
        <dbReference type="EMBL" id="GGX81041.1"/>
    </source>
</evidence>